<evidence type="ECO:0000256" key="2">
    <source>
        <dbReference type="ARBA" id="ARBA00022786"/>
    </source>
</evidence>
<dbReference type="Gene3D" id="3.80.10.10">
    <property type="entry name" value="Ribonuclease Inhibitor"/>
    <property type="match status" value="2"/>
</dbReference>
<dbReference type="InterPro" id="IPR016024">
    <property type="entry name" value="ARM-type_fold"/>
</dbReference>
<evidence type="ECO:0000259" key="4">
    <source>
        <dbReference type="Pfam" id="PF22964"/>
    </source>
</evidence>
<dbReference type="EMBL" id="JAWQEG010006567">
    <property type="protein sequence ID" value="KAK3854464.1"/>
    <property type="molecule type" value="Genomic_DNA"/>
</dbReference>
<dbReference type="GO" id="GO:0031462">
    <property type="term" value="C:Cul2-RING ubiquitin ligase complex"/>
    <property type="evidence" value="ECO:0007669"/>
    <property type="project" value="TreeGrafter"/>
</dbReference>
<dbReference type="PANTHER" id="PTHR12904">
    <property type="match status" value="1"/>
</dbReference>
<keyword evidence="2" id="KW-0833">Ubl conjugation pathway</keyword>
<keyword evidence="7" id="KW-1185">Reference proteome</keyword>
<dbReference type="Pfam" id="PF22964">
    <property type="entry name" value="ZER1-like_2nd"/>
    <property type="match status" value="1"/>
</dbReference>
<evidence type="ECO:0000259" key="5">
    <source>
        <dbReference type="Pfam" id="PF25013"/>
    </source>
</evidence>
<dbReference type="Pfam" id="PF25013">
    <property type="entry name" value="LRR_Zer-1"/>
    <property type="match status" value="1"/>
</dbReference>
<feature type="domain" description="Zer-1-like leucine-rich repeats region" evidence="5">
    <location>
        <begin position="751"/>
        <end position="853"/>
    </location>
</feature>
<dbReference type="PANTHER" id="PTHR12904:SF22">
    <property type="entry name" value="ZYG-11 FAMILY MEMBER B, CELL CYCLE REGULATOR"/>
    <property type="match status" value="1"/>
</dbReference>
<dbReference type="SUPFAM" id="SSF48371">
    <property type="entry name" value="ARM repeat"/>
    <property type="match status" value="1"/>
</dbReference>
<dbReference type="Gene3D" id="1.25.10.10">
    <property type="entry name" value="Leucine-rich Repeat Variant"/>
    <property type="match status" value="1"/>
</dbReference>
<feature type="domain" description="Protein zer-1 homolog-like C-terminal" evidence="4">
    <location>
        <begin position="947"/>
        <end position="1298"/>
    </location>
</feature>
<evidence type="ECO:0000256" key="3">
    <source>
        <dbReference type="SAM" id="MobiDB-lite"/>
    </source>
</evidence>
<sequence length="1309" mass="147443">MWLAKDGYPCLSLSVLQKELHWEIGLRIKSCIQKQIKESPVLLACMLALCWHVDAEPVWGCMPWDLDKQTCQGILKVLDEFQLHMSLAKKGQLSGLAGRAVALNEAKQDGGRAGVEEGEKKQTEVLENEKEQGAAGAKTKQRREMMMMSPLHTQSFLSFSVLFLDTKFIPKLLEKMPDLQHISVTIRESVPGVLDRVVIDSLALHCQQLKYLDIDLRRNQESPNDFFNSVFGAENGQKVENIMKRLSLEENGVLRRLTPQLPELTTLNWGRQYYYCSKYLVWMDVDDFMYLLLHQPKLKYVQRRTSVLNLPHLRTLCEAWKKIHGPDSGPPVLPLEHYSFSPGEYHDMLCQPGDTHNVMSLFDNVTCVDVSIPPICEACDSDLKTVIDQFDFNRVTSMMLLTFPLPAIPKLAYLQHLKLNYSDYSTCHTVLSHCHSLSTFSVDVMIEALKVYGNKWILQHTYPEHSKLATLHMEIQNASRSRGLKDFLTSCLNRLPQLHHLCIMWAGVTDPPGMVSDALEAAVKQASSNGCPILTQLQVPRGFWCLYFPDDVPQVGLYVCINDYAMMVESPGSLQELIVEFIASHVSKVSYIPQTSASPSNPPQKLCFRDANAFFHQKMANLLLLTLDRKGLLNDLNLTLFNPLVIRLSQVNLHNADNVTCQGLRVLKNHQIQSVEVKNMTQVSVDELISCFGEWTLNNIQKLSVSGSSFETNVNKGSFSPRLYVGLSKLKNLHILNVSGTKLASHALTNICSDLQRLSSLDISNCSELGSVECLKTRKNTMRSLNMYNLKVLMSKETYDTLLELKELVHLDVSENKNVLDVWERLGTCPIVPALLRDSNFGPKLRSLDISGQDQTKLDDLHIFLKGHSDLEFLGLMLTPLCLDTVFLDGFNISVTGVARADQLVEALRRYPTRKEYVPKILYKIFMLTTHFETPRPDVIKLILPVMNAHSSESSIQLAGTACLYNLTKGPVGEQVHPHVLREVVHTTLTAMNTFPTHAQLQKNGLLTLCCDRILHEVTFDKYWCARLVLDCLLSFHDPSTDRMAVAICSILAAKISTAQTTLLGAKNDYMKKLLTLVQMRMEEKRVDITLKFTLSALWNLTDESPATCKVFLQENGLDLFLKLLKVFANDAAVETKVLGLLNNIAEVSPLRSALINENFLCQLKQLLWSPNVDVSYFAAGIVAHLVCASQDSWQDSTLARGSLLEELGKVVTSWEQPKEEMVAYRSFQPFIPLLTALNMYQVQLWAVWALHHVTTKNSKRYCHMLVREGVDAVLRRLASLPDSEATVKDLAGKVVTVLSQNGYPNAVE</sequence>
<keyword evidence="1" id="KW-0433">Leucine-rich repeat</keyword>
<feature type="compositionally biased region" description="Basic and acidic residues" evidence="3">
    <location>
        <begin position="108"/>
        <end position="132"/>
    </location>
</feature>
<dbReference type="SUPFAM" id="SSF52047">
    <property type="entry name" value="RNI-like"/>
    <property type="match status" value="2"/>
</dbReference>
<evidence type="ECO:0000313" key="7">
    <source>
        <dbReference type="Proteomes" id="UP001286313"/>
    </source>
</evidence>
<accession>A0AAE1BSF7</accession>
<dbReference type="InterPro" id="IPR051341">
    <property type="entry name" value="Zyg-11_UBL_adapter"/>
</dbReference>
<dbReference type="InterPro" id="IPR056845">
    <property type="entry name" value="LRR_Zer-1"/>
</dbReference>
<evidence type="ECO:0000313" key="6">
    <source>
        <dbReference type="EMBL" id="KAK3854464.1"/>
    </source>
</evidence>
<reference evidence="6" key="1">
    <citation type="submission" date="2023-10" db="EMBL/GenBank/DDBJ databases">
        <title>Genome assemblies of two species of porcelain crab, Petrolisthes cinctipes and Petrolisthes manimaculis (Anomura: Porcellanidae).</title>
        <authorList>
            <person name="Angst P."/>
        </authorList>
    </citation>
    <scope>NUCLEOTIDE SEQUENCE</scope>
    <source>
        <strain evidence="6">PB745_01</strain>
        <tissue evidence="6">Gill</tissue>
    </source>
</reference>
<gene>
    <name evidence="6" type="ORF">Pcinc_039058</name>
</gene>
<dbReference type="SMART" id="SM00185">
    <property type="entry name" value="ARM"/>
    <property type="match status" value="5"/>
</dbReference>
<organism evidence="6 7">
    <name type="scientific">Petrolisthes cinctipes</name>
    <name type="common">Flat porcelain crab</name>
    <dbReference type="NCBI Taxonomy" id="88211"/>
    <lineage>
        <taxon>Eukaryota</taxon>
        <taxon>Metazoa</taxon>
        <taxon>Ecdysozoa</taxon>
        <taxon>Arthropoda</taxon>
        <taxon>Crustacea</taxon>
        <taxon>Multicrustacea</taxon>
        <taxon>Malacostraca</taxon>
        <taxon>Eumalacostraca</taxon>
        <taxon>Eucarida</taxon>
        <taxon>Decapoda</taxon>
        <taxon>Pleocyemata</taxon>
        <taxon>Anomura</taxon>
        <taxon>Galatheoidea</taxon>
        <taxon>Porcellanidae</taxon>
        <taxon>Petrolisthes</taxon>
    </lineage>
</organism>
<dbReference type="InterPro" id="IPR000225">
    <property type="entry name" value="Armadillo"/>
</dbReference>
<evidence type="ECO:0000256" key="1">
    <source>
        <dbReference type="ARBA" id="ARBA00022614"/>
    </source>
</evidence>
<dbReference type="Proteomes" id="UP001286313">
    <property type="component" value="Unassembled WGS sequence"/>
</dbReference>
<dbReference type="InterPro" id="IPR032675">
    <property type="entry name" value="LRR_dom_sf"/>
</dbReference>
<protein>
    <submittedName>
        <fullName evidence="6">Uncharacterized protein</fullName>
    </submittedName>
</protein>
<comment type="caution">
    <text evidence="6">The sequence shown here is derived from an EMBL/GenBank/DDBJ whole genome shotgun (WGS) entry which is preliminary data.</text>
</comment>
<dbReference type="InterPro" id="IPR011989">
    <property type="entry name" value="ARM-like"/>
</dbReference>
<proteinExistence type="predicted"/>
<feature type="region of interest" description="Disordered" evidence="3">
    <location>
        <begin position="108"/>
        <end position="140"/>
    </location>
</feature>
<dbReference type="InterPro" id="IPR055142">
    <property type="entry name" value="ZER1-like_C"/>
</dbReference>
<name>A0AAE1BSF7_PETCI</name>